<evidence type="ECO:0000313" key="3">
    <source>
        <dbReference type="EMBL" id="GFM97720.1"/>
    </source>
</evidence>
<dbReference type="Gene3D" id="1.25.40.10">
    <property type="entry name" value="Tetratricopeptide repeat domain"/>
    <property type="match status" value="1"/>
</dbReference>
<dbReference type="CDD" id="cd00093">
    <property type="entry name" value="HTH_XRE"/>
    <property type="match status" value="1"/>
</dbReference>
<feature type="transmembrane region" description="Helical" evidence="1">
    <location>
        <begin position="20"/>
        <end position="38"/>
    </location>
</feature>
<name>A0A7J0C5H4_9ACTN</name>
<evidence type="ECO:0000259" key="2">
    <source>
        <dbReference type="PROSITE" id="PS50943"/>
    </source>
</evidence>
<dbReference type="PROSITE" id="PS50943">
    <property type="entry name" value="HTH_CROC1"/>
    <property type="match status" value="1"/>
</dbReference>
<dbReference type="AlphaFoldDB" id="A0A7J0C5H4"/>
<accession>A0A7J0C5H4</accession>
<evidence type="ECO:0000256" key="1">
    <source>
        <dbReference type="SAM" id="Phobius"/>
    </source>
</evidence>
<dbReference type="InterPro" id="IPR001387">
    <property type="entry name" value="Cro/C1-type_HTH"/>
</dbReference>
<sequence length="457" mass="50207">MLRNRKECVPFRRHRPENFAFALLPLWCGMYWRGYVRFMGANAILRRRMEELGLTQEELARRMNQALQEITGKPGDVSARTVRNLLGGMTKRPIGRNCAALERVFGCPTEDSGFSPPRTAAPQEDPVRRRTFITSAAGTTAAVAAPALASPKRVSHSDVARLEAKFAAIVAQDHQYGGRVSIETQASALAGEALSLLQRGATSQRVRSSIYMCAASFTSSALWAAIDGRRFNEAQRYLGRASSLAAMSGDPAIQFRIWSHAGSLYRHLGRPIDALAANDVARNLPITRRDPLFASLGHARHTAIFGLTGDRMAVRRSIDKAQAAYGRAEPDIERPTWMTAFFDQAEIESLALTAHLGLGDYARAEAHAHRSLALLRPHMQRSRAIATARLAHAQLGQGDLEPAVSTAMTITSGASSSHPRVARMLNEFGDKLRSAALHSKAAETWDQYIHDFRRDAS</sequence>
<dbReference type="Proteomes" id="UP000498980">
    <property type="component" value="Unassembled WGS sequence"/>
</dbReference>
<dbReference type="EMBL" id="BLWC01000001">
    <property type="protein sequence ID" value="GFM97720.1"/>
    <property type="molecule type" value="Genomic_DNA"/>
</dbReference>
<feature type="domain" description="HTH cro/C1-type" evidence="2">
    <location>
        <begin position="45"/>
        <end position="112"/>
    </location>
</feature>
<reference evidence="3 4" key="1">
    <citation type="submission" date="2020-05" db="EMBL/GenBank/DDBJ databases">
        <title>Whole genome shotgun sequence of Streptomyces fulvorobeus NBRC 15897.</title>
        <authorList>
            <person name="Komaki H."/>
            <person name="Tamura T."/>
        </authorList>
    </citation>
    <scope>NUCLEOTIDE SEQUENCE [LARGE SCALE GENOMIC DNA]</scope>
    <source>
        <strain evidence="3 4">NBRC 15897</strain>
    </source>
</reference>
<proteinExistence type="predicted"/>
<protein>
    <recommendedName>
        <fullName evidence="2">HTH cro/C1-type domain-containing protein</fullName>
    </recommendedName>
</protein>
<evidence type="ECO:0000313" key="4">
    <source>
        <dbReference type="Proteomes" id="UP000498980"/>
    </source>
</evidence>
<gene>
    <name evidence="3" type="ORF">Sfulv_25310</name>
</gene>
<keyword evidence="1" id="KW-0472">Membrane</keyword>
<keyword evidence="1" id="KW-0812">Transmembrane</keyword>
<keyword evidence="1" id="KW-1133">Transmembrane helix</keyword>
<comment type="caution">
    <text evidence="3">The sequence shown here is derived from an EMBL/GenBank/DDBJ whole genome shotgun (WGS) entry which is preliminary data.</text>
</comment>
<dbReference type="SMART" id="SM00530">
    <property type="entry name" value="HTH_XRE"/>
    <property type="match status" value="1"/>
</dbReference>
<organism evidence="3 4">
    <name type="scientific">Streptomyces fulvorobeus</name>
    <dbReference type="NCBI Taxonomy" id="284028"/>
    <lineage>
        <taxon>Bacteria</taxon>
        <taxon>Bacillati</taxon>
        <taxon>Actinomycetota</taxon>
        <taxon>Actinomycetes</taxon>
        <taxon>Kitasatosporales</taxon>
        <taxon>Streptomycetaceae</taxon>
        <taxon>Streptomyces</taxon>
    </lineage>
</organism>
<keyword evidence="4" id="KW-1185">Reference proteome</keyword>
<dbReference type="InterPro" id="IPR011990">
    <property type="entry name" value="TPR-like_helical_dom_sf"/>
</dbReference>